<comment type="cofactor">
    <cofactor evidence="6">
        <name>thiamine diphosphate</name>
        <dbReference type="ChEBI" id="CHEBI:58937"/>
    </cofactor>
    <text evidence="6">Binds 1 thiamine pyrophosphate per subunit.</text>
</comment>
<keyword evidence="4 6" id="KW-0786">Thiamine pyrophosphate</keyword>
<dbReference type="AlphaFoldDB" id="A0A2T0ZS66"/>
<dbReference type="RefSeq" id="WP_106350498.1">
    <property type="nucleotide sequence ID" value="NZ_PVUE01000019.1"/>
</dbReference>
<keyword evidence="2 6" id="KW-0479">Metal-binding</keyword>
<dbReference type="Gene3D" id="3.40.50.1220">
    <property type="entry name" value="TPP-binding domain"/>
    <property type="match status" value="1"/>
</dbReference>
<dbReference type="PANTHER" id="PTHR42916:SF1">
    <property type="entry name" value="PROTEIN PHYLLO, CHLOROPLASTIC"/>
    <property type="match status" value="1"/>
</dbReference>
<dbReference type="Pfam" id="PF02776">
    <property type="entry name" value="TPP_enzyme_N"/>
    <property type="match status" value="1"/>
</dbReference>
<dbReference type="PIRSF" id="PIRSF004983">
    <property type="entry name" value="MenD"/>
    <property type="match status" value="1"/>
</dbReference>
<evidence type="ECO:0000256" key="5">
    <source>
        <dbReference type="ARBA" id="ARBA00023211"/>
    </source>
</evidence>
<dbReference type="GO" id="GO:0030976">
    <property type="term" value="F:thiamine pyrophosphate binding"/>
    <property type="evidence" value="ECO:0007669"/>
    <property type="project" value="UniProtKB-UniRule"/>
</dbReference>
<dbReference type="GO" id="GO:0000287">
    <property type="term" value="F:magnesium ion binding"/>
    <property type="evidence" value="ECO:0007669"/>
    <property type="project" value="UniProtKB-UniRule"/>
</dbReference>
<dbReference type="InterPro" id="IPR012001">
    <property type="entry name" value="Thiamin_PyroP_enz_TPP-bd_dom"/>
</dbReference>
<dbReference type="Proteomes" id="UP000237752">
    <property type="component" value="Unassembled WGS sequence"/>
</dbReference>
<comment type="subunit">
    <text evidence="6">Homodimer.</text>
</comment>
<evidence type="ECO:0000256" key="1">
    <source>
        <dbReference type="ARBA" id="ARBA00022679"/>
    </source>
</evidence>
<evidence type="ECO:0000259" key="7">
    <source>
        <dbReference type="Pfam" id="PF02776"/>
    </source>
</evidence>
<comment type="similarity">
    <text evidence="6">Belongs to the TPP enzyme family. MenD subfamily.</text>
</comment>
<comment type="catalytic activity">
    <reaction evidence="6">
        <text>isochorismate + 2-oxoglutarate + H(+) = 5-enolpyruvoyl-6-hydroxy-2-succinyl-cyclohex-3-ene-1-carboxylate + CO2</text>
        <dbReference type="Rhea" id="RHEA:25593"/>
        <dbReference type="ChEBI" id="CHEBI:15378"/>
        <dbReference type="ChEBI" id="CHEBI:16526"/>
        <dbReference type="ChEBI" id="CHEBI:16810"/>
        <dbReference type="ChEBI" id="CHEBI:29780"/>
        <dbReference type="ChEBI" id="CHEBI:58818"/>
        <dbReference type="EC" id="2.2.1.9"/>
    </reaction>
</comment>
<reference evidence="8 9" key="1">
    <citation type="submission" date="2018-03" db="EMBL/GenBank/DDBJ databases">
        <title>Genomic Encyclopedia of Archaeal and Bacterial Type Strains, Phase II (KMG-II): from individual species to whole genera.</title>
        <authorList>
            <person name="Goeker M."/>
        </authorList>
    </citation>
    <scope>NUCLEOTIDE SEQUENCE [LARGE SCALE GENOMIC DNA]</scope>
    <source>
        <strain evidence="8 9">DSM 100065</strain>
    </source>
</reference>
<dbReference type="EC" id="2.2.1.9" evidence="6"/>
<evidence type="ECO:0000313" key="8">
    <source>
        <dbReference type="EMBL" id="PRZ39097.1"/>
    </source>
</evidence>
<dbReference type="UniPathway" id="UPA00079"/>
<comment type="pathway">
    <text evidence="6">Quinol/quinone metabolism; 1,4-dihydroxy-2-naphthoate biosynthesis; 1,4-dihydroxy-2-naphthoate from chorismate: step 2/7.</text>
</comment>
<dbReference type="GO" id="GO:0030145">
    <property type="term" value="F:manganese ion binding"/>
    <property type="evidence" value="ECO:0007669"/>
    <property type="project" value="UniProtKB-UniRule"/>
</dbReference>
<evidence type="ECO:0000313" key="9">
    <source>
        <dbReference type="Proteomes" id="UP000237752"/>
    </source>
</evidence>
<name>A0A2T0ZS66_9ACTN</name>
<feature type="domain" description="Thiamine pyrophosphate enzyme N-terminal TPP-binding" evidence="7">
    <location>
        <begin position="15"/>
        <end position="131"/>
    </location>
</feature>
<dbReference type="HAMAP" id="MF_01659">
    <property type="entry name" value="MenD"/>
    <property type="match status" value="1"/>
</dbReference>
<keyword evidence="3 6" id="KW-0460">Magnesium</keyword>
<dbReference type="SUPFAM" id="SSF52518">
    <property type="entry name" value="Thiamin diphosphate-binding fold (THDP-binding)"/>
    <property type="match status" value="2"/>
</dbReference>
<dbReference type="UniPathway" id="UPA01057">
    <property type="reaction ID" value="UER00164"/>
</dbReference>
<dbReference type="InterPro" id="IPR004433">
    <property type="entry name" value="MenaQ_synth_MenD"/>
</dbReference>
<organism evidence="8 9">
    <name type="scientific">Antricoccus suffuscus</name>
    <dbReference type="NCBI Taxonomy" id="1629062"/>
    <lineage>
        <taxon>Bacteria</taxon>
        <taxon>Bacillati</taxon>
        <taxon>Actinomycetota</taxon>
        <taxon>Actinomycetes</taxon>
        <taxon>Geodermatophilales</taxon>
        <taxon>Antricoccaceae</taxon>
        <taxon>Antricoccus</taxon>
    </lineage>
</organism>
<evidence type="ECO:0000256" key="3">
    <source>
        <dbReference type="ARBA" id="ARBA00022842"/>
    </source>
</evidence>
<keyword evidence="1 6" id="KW-0808">Transferase</keyword>
<dbReference type="Gene3D" id="3.40.50.970">
    <property type="match status" value="2"/>
</dbReference>
<dbReference type="GO" id="GO:0070204">
    <property type="term" value="F:2-succinyl-5-enolpyruvyl-6-hydroxy-3-cyclohexene-1-carboxylic-acid synthase activity"/>
    <property type="evidence" value="ECO:0007669"/>
    <property type="project" value="UniProtKB-UniRule"/>
</dbReference>
<dbReference type="OrthoDB" id="9791859at2"/>
<evidence type="ECO:0000256" key="4">
    <source>
        <dbReference type="ARBA" id="ARBA00023052"/>
    </source>
</evidence>
<dbReference type="GO" id="GO:0009234">
    <property type="term" value="P:menaquinone biosynthetic process"/>
    <property type="evidence" value="ECO:0007669"/>
    <property type="project" value="UniProtKB-UniRule"/>
</dbReference>
<comment type="function">
    <text evidence="6">Catalyzes the thiamine diphosphate-dependent decarboxylation of 2-oxoglutarate and the subsequent addition of the resulting succinic semialdehyde-thiamine pyrophosphate anion to isochorismate to yield 2-succinyl-5-enolpyruvyl-6-hydroxy-3-cyclohexene-1-carboxylate (SEPHCHC).</text>
</comment>
<keyword evidence="5 6" id="KW-0464">Manganese</keyword>
<gene>
    <name evidence="6" type="primary">menD</name>
    <name evidence="8" type="ORF">CLV47_11943</name>
</gene>
<dbReference type="CDD" id="cd07037">
    <property type="entry name" value="TPP_PYR_MenD"/>
    <property type="match status" value="1"/>
</dbReference>
<evidence type="ECO:0000256" key="6">
    <source>
        <dbReference type="HAMAP-Rule" id="MF_01659"/>
    </source>
</evidence>
<dbReference type="InterPro" id="IPR029061">
    <property type="entry name" value="THDP-binding"/>
</dbReference>
<evidence type="ECO:0000256" key="2">
    <source>
        <dbReference type="ARBA" id="ARBA00022723"/>
    </source>
</evidence>
<dbReference type="CDD" id="cd02009">
    <property type="entry name" value="TPP_SHCHC_synthase"/>
    <property type="match status" value="1"/>
</dbReference>
<protein>
    <recommendedName>
        <fullName evidence="6">2-succinyl-5-enolpyruvyl-6-hydroxy-3-cyclohexene-1-carboxylate synthase</fullName>
        <shortName evidence="6">SEPHCHC synthase</shortName>
        <ecNumber evidence="6">2.2.1.9</ecNumber>
    </recommendedName>
    <alternativeName>
        <fullName evidence="6">Menaquinone biosynthesis protein MenD</fullName>
    </alternativeName>
</protein>
<dbReference type="NCBIfam" id="TIGR00173">
    <property type="entry name" value="menD"/>
    <property type="match status" value="1"/>
</dbReference>
<dbReference type="PANTHER" id="PTHR42916">
    <property type="entry name" value="2-SUCCINYL-5-ENOLPYRUVYL-6-HYDROXY-3-CYCLOHEXENE-1-CARBOXYLATE SYNTHASE"/>
    <property type="match status" value="1"/>
</dbReference>
<proteinExistence type="inferred from homology"/>
<comment type="pathway">
    <text evidence="6">Quinol/quinone metabolism; menaquinone biosynthesis.</text>
</comment>
<dbReference type="EMBL" id="PVUE01000019">
    <property type="protein sequence ID" value="PRZ39097.1"/>
    <property type="molecule type" value="Genomic_DNA"/>
</dbReference>
<comment type="cofactor">
    <cofactor evidence="6">
        <name>Mg(2+)</name>
        <dbReference type="ChEBI" id="CHEBI:18420"/>
    </cofactor>
    <cofactor evidence="6">
        <name>Mn(2+)</name>
        <dbReference type="ChEBI" id="CHEBI:29035"/>
    </cofactor>
</comment>
<sequence length="575" mass="59734">MTADRGPANDATACATVIIDELVRGGVREFVMSPGSRNAPLSFALLEAQDAGRLRIHVRIDERSAAFLALGLAKATGTPTALMCTSGTALANFHPAIVEADMSGTPLVVVSANRPQSLWGTGANQTIDQVGIFGRATRDVVHLPAVGGPPANALWRSRVCRILAAATGTVGRPGPVQLDVGFAEPLTPSYDESPSQYPGRANGEPWTAVIAAPRIEGEISPPRRTLVFVGETSTSLAASAVSSACEAGFPVHVEAGTSLAAAQRGCLDAGSWLLADEKFLDDYRPDHVVIVGRPTLARSIGKLTSRPRVGVSVISDHGEWSDPTGKASTTLVIDTVRISGTVDTEFATAWRDADRRATGAVRALDAGELDGGVLDAGEVAAVVTGAGADVLLVASSNPIRDVDLRAQRRAANVVVNRGAAGIDGLVSTAIGVALSVTDARLPAPQAKAVALLGDLALLHDSNGLVIGPDEPRPRLTIVVVNNDGGAIFASLEQGAPEYAAQFERIFGTPHGVDIASLCAATGTTYVEAKSASELALLLAQDPAGIRVIEVKLDRAEERRRRLDHAEAVSRAIHAR</sequence>
<keyword evidence="6" id="KW-0474">Menaquinone biosynthesis</keyword>
<keyword evidence="9" id="KW-1185">Reference proteome</keyword>
<accession>A0A2T0ZS66</accession>
<comment type="caution">
    <text evidence="8">The sequence shown here is derived from an EMBL/GenBank/DDBJ whole genome shotgun (WGS) entry which is preliminary data.</text>
</comment>